<feature type="compositionally biased region" description="Polar residues" evidence="1">
    <location>
        <begin position="873"/>
        <end position="909"/>
    </location>
</feature>
<feature type="compositionally biased region" description="Basic residues" evidence="1">
    <location>
        <begin position="851"/>
        <end position="862"/>
    </location>
</feature>
<dbReference type="InterPro" id="IPR036322">
    <property type="entry name" value="WD40_repeat_dom_sf"/>
</dbReference>
<evidence type="ECO:0000313" key="3">
    <source>
        <dbReference type="Proteomes" id="UP000324800"/>
    </source>
</evidence>
<evidence type="ECO:0000313" key="2">
    <source>
        <dbReference type="EMBL" id="KAA6387339.1"/>
    </source>
</evidence>
<dbReference type="InterPro" id="IPR001680">
    <property type="entry name" value="WD40_rpt"/>
</dbReference>
<proteinExistence type="predicted"/>
<feature type="region of interest" description="Disordered" evidence="1">
    <location>
        <begin position="536"/>
        <end position="634"/>
    </location>
</feature>
<accession>A0A5J4VYL2</accession>
<comment type="caution">
    <text evidence="2">The sequence shown here is derived from an EMBL/GenBank/DDBJ whole genome shotgun (WGS) entry which is preliminary data.</text>
</comment>
<protein>
    <submittedName>
        <fullName evidence="2">Uncharacterized protein</fullName>
    </submittedName>
</protein>
<gene>
    <name evidence="2" type="ORF">EZS28_017135</name>
</gene>
<dbReference type="InterPro" id="IPR015943">
    <property type="entry name" value="WD40/YVTN_repeat-like_dom_sf"/>
</dbReference>
<evidence type="ECO:0000256" key="1">
    <source>
        <dbReference type="SAM" id="MobiDB-lite"/>
    </source>
</evidence>
<reference evidence="2 3" key="1">
    <citation type="submission" date="2019-03" db="EMBL/GenBank/DDBJ databases">
        <title>Single cell metagenomics reveals metabolic interactions within the superorganism composed of flagellate Streblomastix strix and complex community of Bacteroidetes bacteria on its surface.</title>
        <authorList>
            <person name="Treitli S.C."/>
            <person name="Kolisko M."/>
            <person name="Husnik F."/>
            <person name="Keeling P."/>
            <person name="Hampl V."/>
        </authorList>
    </citation>
    <scope>NUCLEOTIDE SEQUENCE [LARGE SCALE GENOMIC DNA]</scope>
    <source>
        <strain evidence="2">ST1C</strain>
    </source>
</reference>
<feature type="compositionally biased region" description="Acidic residues" evidence="1">
    <location>
        <begin position="96"/>
        <end position="109"/>
    </location>
</feature>
<feature type="region of interest" description="Disordered" evidence="1">
    <location>
        <begin position="82"/>
        <end position="109"/>
    </location>
</feature>
<dbReference type="SUPFAM" id="SSF50978">
    <property type="entry name" value="WD40 repeat-like"/>
    <property type="match status" value="1"/>
</dbReference>
<feature type="region of interest" description="Disordered" evidence="1">
    <location>
        <begin position="405"/>
        <end position="443"/>
    </location>
</feature>
<sequence>MDCPRITHNIKFLPDYNEDNNNNVSDTTVTRFVTSGAGGLDFWTIERQLDYERVWKMLTTLTPMQKQANANKRILAELNQNMNKRRKSGQRNEKSQDDEEGEEEEDDNDWYINDVISSLEGLIDRQSVLRALDQCTSYTLRVRTDTNQGPYISGLINNKKKMPPEGTFPSGLCSACFGQSDNSIFVGTGSGSLYYISLDESSSGVQLIAQSASLATVSGNIFALSCQSDNTIRVCRFPLKTQPFVADLINQQPLSNNAIDGINLARVQDKLQYDQSNKGISLQENQSGLIWGTNVGCFSGEGFVTPIASKFFTQNENEDNKLIPNDHNEILQYERDLKQQINQYNQIQKGKETPHLQITEDANQASNGIERQKIRDLDKIGRSGVGFKGGIDYEVDFPAILVNNEATGGDDNMNNVNTNKQRKVKQQKKQQQKKGGNENNIEDEEETNIAYQILDADRLQRLGLLYTPNISSQNKSSNLNSFLIEPVTIEQRIQQQILQSQSQRNSSAPQLVAQISWDDIEEIPGYDIVKDDDIDIIDNDSRGSKSKRSKDGSLRDSQKDIKQNKGSDSQRGNVVWENEDQDGNQIVGSQSRRFSSRNRNTNVGQSSRSQFSQRSKQNSSRNQQTSRSGYKSERGSVFIDGKRIRTKLQLGYITCISLPQEELISKVSLFPPNQPKTQTNKLIAALSKISPFNKLQSFIQSNKSATPSLYLVAAGNTLGRVALFDILTQTLIWRARPFSGSREGIVQETDPDDQKEIQRKDEIKRNKEQVGSDTEIDIKYKKTKKMNNCRCGGATAVAFTHFDQILVCGGQGGALCIYDIQNGECQVESLNMNWIGIDEDDALSQNEQIKSTKKLKKKKSKIKINSASPLRMAQSSPESQSGNTNTDSINKQNDNQSPDIGTPDNSPIKQDQQQTDDHQSSSDRIGSEQDEQAWGGGRKSERRRFLNPQPITTKIDQQIESIPKVQSQSSLKEGQKLNKYSSSSSLGSQKVSFNDNKNNVISRIRSQNSILSKKSTKSTFSSHKSFFNQQINRIYPTCLTPQVSPLVIDLHKNPIDQIIISPFSPRIFAVSSANEFSVWCIYRDSITDNGFRPEHEWLDDGGITKGEQTETERMRAKIRNKGYMKDNRTYTRGGIDVVCTLLAYEHLSRIEIDTIVTDGSGASVRAAGRTTGLHLQFSPTDRSSILFLTRRGVASYNLHTHTITHTIYCTPSPQNANSVYPFVSPTTFSICPAASYLGVFGTNCGAMRMVDAHSGTFQDMLGFIGTSELSTSNETSNNVTQQGGIRYIGFSGDGRWLLSIGGSSGSGDGSIIIWRLPFIQEVSNDATDPGYKEMIERRRSRRRVIMQREGEIGIDVGLERESLQIWKQQEIVDDQQSSLHFIQFQL</sequence>
<feature type="compositionally biased region" description="Basic and acidic residues" evidence="1">
    <location>
        <begin position="539"/>
        <end position="565"/>
    </location>
</feature>
<feature type="compositionally biased region" description="Polar residues" evidence="1">
    <location>
        <begin position="949"/>
        <end position="972"/>
    </location>
</feature>
<organism evidence="2 3">
    <name type="scientific">Streblomastix strix</name>
    <dbReference type="NCBI Taxonomy" id="222440"/>
    <lineage>
        <taxon>Eukaryota</taxon>
        <taxon>Metamonada</taxon>
        <taxon>Preaxostyla</taxon>
        <taxon>Oxymonadida</taxon>
        <taxon>Streblomastigidae</taxon>
        <taxon>Streblomastix</taxon>
    </lineage>
</organism>
<dbReference type="SMART" id="SM00320">
    <property type="entry name" value="WD40"/>
    <property type="match status" value="3"/>
</dbReference>
<name>A0A5J4VYL2_9EUKA</name>
<feature type="compositionally biased region" description="Low complexity" evidence="1">
    <location>
        <begin position="981"/>
        <end position="992"/>
    </location>
</feature>
<dbReference type="EMBL" id="SNRW01004415">
    <property type="protein sequence ID" value="KAA6387339.1"/>
    <property type="molecule type" value="Genomic_DNA"/>
</dbReference>
<feature type="compositionally biased region" description="Basic and acidic residues" evidence="1">
    <location>
        <begin position="915"/>
        <end position="927"/>
    </location>
</feature>
<dbReference type="Gene3D" id="2.130.10.10">
    <property type="entry name" value="YVTN repeat-like/Quinoprotein amine dehydrogenase"/>
    <property type="match status" value="1"/>
</dbReference>
<feature type="compositionally biased region" description="Basic residues" evidence="1">
    <location>
        <begin position="420"/>
        <end position="432"/>
    </location>
</feature>
<feature type="region of interest" description="Disordered" evidence="1">
    <location>
        <begin position="851"/>
        <end position="992"/>
    </location>
</feature>
<feature type="compositionally biased region" description="Low complexity" evidence="1">
    <location>
        <begin position="589"/>
        <end position="628"/>
    </location>
</feature>
<dbReference type="Proteomes" id="UP000324800">
    <property type="component" value="Unassembled WGS sequence"/>
</dbReference>